<feature type="transmembrane region" description="Helical" evidence="1">
    <location>
        <begin position="130"/>
        <end position="159"/>
    </location>
</feature>
<keyword evidence="3" id="KW-1185">Reference proteome</keyword>
<reference evidence="2 3" key="1">
    <citation type="submission" date="2021-06" db="EMBL/GenBank/DDBJ databases">
        <title>New haloarchaea isolates fom saline soil.</title>
        <authorList>
            <person name="Duran-Viseras A."/>
            <person name="Sanchez-Porro C.S."/>
            <person name="Ventosa A."/>
        </authorList>
    </citation>
    <scope>NUCLEOTIDE SEQUENCE [LARGE SCALE GENOMIC DNA]</scope>
    <source>
        <strain evidence="2 3">JCM 183640</strain>
    </source>
</reference>
<dbReference type="InterPro" id="IPR007403">
    <property type="entry name" value="DUF456"/>
</dbReference>
<evidence type="ECO:0000313" key="2">
    <source>
        <dbReference type="EMBL" id="MBV0922658.1"/>
    </source>
</evidence>
<proteinExistence type="predicted"/>
<dbReference type="AlphaFoldDB" id="A0A8J7Y9Y8"/>
<dbReference type="RefSeq" id="WP_162315843.1">
    <property type="nucleotide sequence ID" value="NZ_JAHQXF010000001.1"/>
</dbReference>
<keyword evidence="1" id="KW-0812">Transmembrane</keyword>
<feature type="transmembrane region" description="Helical" evidence="1">
    <location>
        <begin position="73"/>
        <end position="96"/>
    </location>
</feature>
<gene>
    <name evidence="2" type="ORF">KTS45_00445</name>
</gene>
<organism evidence="2 3">
    <name type="scientific">Haloarcula limicola</name>
    <dbReference type="NCBI Taxonomy" id="1429915"/>
    <lineage>
        <taxon>Archaea</taxon>
        <taxon>Methanobacteriati</taxon>
        <taxon>Methanobacteriota</taxon>
        <taxon>Stenosarchaea group</taxon>
        <taxon>Halobacteria</taxon>
        <taxon>Halobacteriales</taxon>
        <taxon>Haloarculaceae</taxon>
        <taxon>Haloarcula</taxon>
    </lineage>
</organism>
<name>A0A8J7Y9Y8_9EURY</name>
<dbReference type="PANTHER" id="PTHR39165:SF1">
    <property type="entry name" value="DUF456 DOMAIN-CONTAINING PROTEIN"/>
    <property type="match status" value="1"/>
</dbReference>
<accession>A0A8J7Y9Y8</accession>
<evidence type="ECO:0000256" key="1">
    <source>
        <dbReference type="SAM" id="Phobius"/>
    </source>
</evidence>
<keyword evidence="1" id="KW-0472">Membrane</keyword>
<dbReference type="EMBL" id="JAHQXF010000001">
    <property type="protein sequence ID" value="MBV0922658.1"/>
    <property type="molecule type" value="Genomic_DNA"/>
</dbReference>
<keyword evidence="1" id="KW-1133">Transmembrane helix</keyword>
<dbReference type="Pfam" id="PF04306">
    <property type="entry name" value="DUF456"/>
    <property type="match status" value="1"/>
</dbReference>
<protein>
    <submittedName>
        <fullName evidence="2">DUF456 domain-containing protein</fullName>
    </submittedName>
</protein>
<dbReference type="PANTHER" id="PTHR39165">
    <property type="entry name" value="IG HYPOTHETICAL 17883"/>
    <property type="match status" value="1"/>
</dbReference>
<dbReference type="Proteomes" id="UP000766550">
    <property type="component" value="Unassembled WGS sequence"/>
</dbReference>
<feature type="transmembrane region" description="Helical" evidence="1">
    <location>
        <begin position="102"/>
        <end position="118"/>
    </location>
</feature>
<evidence type="ECO:0000313" key="3">
    <source>
        <dbReference type="Proteomes" id="UP000766550"/>
    </source>
</evidence>
<feature type="transmembrane region" description="Helical" evidence="1">
    <location>
        <begin position="39"/>
        <end position="66"/>
    </location>
</feature>
<sequence>MITGTETILVVLAFALLVGGVVGSLVPQVPGALLSLAGVYVYWYAVGLPLVVLVGLTLVGVLTWIVDFFGGAVAARVGGASTTTAVVAGIVGLLLFFVTGPVGLILGVAATVFAVEFWRQQDAKQGLRAALVTTVGMLASSVVQALLTGSMLVTMVVVAL</sequence>
<comment type="caution">
    <text evidence="2">The sequence shown here is derived from an EMBL/GenBank/DDBJ whole genome shotgun (WGS) entry which is preliminary data.</text>
</comment>
<dbReference type="OrthoDB" id="206263at2157"/>